<dbReference type="EMBL" id="LR877146">
    <property type="protein sequence ID" value="CAD2213952.1"/>
    <property type="molecule type" value="Genomic_DNA"/>
</dbReference>
<keyword evidence="3" id="KW-1185">Reference proteome</keyword>
<dbReference type="Gene3D" id="3.40.50.12660">
    <property type="match status" value="1"/>
</dbReference>
<feature type="compositionally biased region" description="Gly residues" evidence="1">
    <location>
        <begin position="220"/>
        <end position="230"/>
    </location>
</feature>
<name>A0A7G2C7J7_9TRYP</name>
<feature type="region of interest" description="Disordered" evidence="1">
    <location>
        <begin position="208"/>
        <end position="230"/>
    </location>
</feature>
<dbReference type="Proteomes" id="UP000515908">
    <property type="component" value="Chromosome 02"/>
</dbReference>
<protein>
    <submittedName>
        <fullName evidence="2">Caspase domain containing protein, putative</fullName>
    </submittedName>
</protein>
<sequence length="290" mass="31747">MLDLPYSFVASDDVPDDNTDETHYSMKQLRQDNFSNGDVLLLSGCTDEGTSADVGNTATFASSDIKGAGGAATQAWTYMLENMHGSKYIDAIIGCRKTLTDKGFTQIPQLSCSKPLDLDNPFSLFGLLTVDEKMQDTLPEEFNKPPPEIKGIPPRFRHKFMNDFDPSAFQNGFLPPPPPNGGFTFMNNNWSRQHGDPRHQMRMNYIQQHGPRGRGRGGRGRGGPGMMRGGPGMMMGGNGNQMQGQSDRGISMGQGNMNSKQPPRLPHHFREGMPPQRGGFGRGGMGRGGF</sequence>
<dbReference type="AlphaFoldDB" id="A0A7G2C7J7"/>
<accession>A0A7G2C7J7</accession>
<evidence type="ECO:0000313" key="2">
    <source>
        <dbReference type="EMBL" id="CAD2213952.1"/>
    </source>
</evidence>
<dbReference type="OrthoDB" id="3223806at2759"/>
<feature type="region of interest" description="Disordered" evidence="1">
    <location>
        <begin position="258"/>
        <end position="290"/>
    </location>
</feature>
<evidence type="ECO:0000256" key="1">
    <source>
        <dbReference type="SAM" id="MobiDB-lite"/>
    </source>
</evidence>
<evidence type="ECO:0000313" key="3">
    <source>
        <dbReference type="Proteomes" id="UP000515908"/>
    </source>
</evidence>
<dbReference type="VEuPathDB" id="TriTrypDB:ADEAN_000139600"/>
<gene>
    <name evidence="2" type="ORF">ADEAN_000139600</name>
</gene>
<reference evidence="2 3" key="1">
    <citation type="submission" date="2020-08" db="EMBL/GenBank/DDBJ databases">
        <authorList>
            <person name="Newling K."/>
            <person name="Davey J."/>
            <person name="Forrester S."/>
        </authorList>
    </citation>
    <scope>NUCLEOTIDE SEQUENCE [LARGE SCALE GENOMIC DNA]</scope>
    <source>
        <strain evidence="3">Crithidia deanei Carvalho (ATCC PRA-265)</strain>
    </source>
</reference>
<proteinExistence type="predicted"/>
<organism evidence="2 3">
    <name type="scientific">Angomonas deanei</name>
    <dbReference type="NCBI Taxonomy" id="59799"/>
    <lineage>
        <taxon>Eukaryota</taxon>
        <taxon>Discoba</taxon>
        <taxon>Euglenozoa</taxon>
        <taxon>Kinetoplastea</taxon>
        <taxon>Metakinetoplastina</taxon>
        <taxon>Trypanosomatida</taxon>
        <taxon>Trypanosomatidae</taxon>
        <taxon>Strigomonadinae</taxon>
        <taxon>Angomonas</taxon>
    </lineage>
</organism>
<feature type="compositionally biased region" description="Gly residues" evidence="1">
    <location>
        <begin position="278"/>
        <end position="290"/>
    </location>
</feature>